<dbReference type="BioCyc" id="SCEL448385:SCE_RS27960-MONOMER"/>
<dbReference type="OrthoDB" id="5514847at2"/>
<dbReference type="RefSeq" id="WP_012238081.1">
    <property type="nucleotide sequence ID" value="NC_010162.1"/>
</dbReference>
<dbReference type="HOGENOM" id="CLU_902844_0_0_7"/>
<feature type="transmembrane region" description="Helical" evidence="1">
    <location>
        <begin position="101"/>
        <end position="121"/>
    </location>
</feature>
<dbReference type="STRING" id="448385.sce5450"/>
<name>A9FYF3_SORC5</name>
<keyword evidence="1" id="KW-0472">Membrane</keyword>
<protein>
    <recommendedName>
        <fullName evidence="5">Secreted protein</fullName>
    </recommendedName>
</protein>
<evidence type="ECO:0000256" key="2">
    <source>
        <dbReference type="SAM" id="SignalP"/>
    </source>
</evidence>
<feature type="signal peptide" evidence="2">
    <location>
        <begin position="1"/>
        <end position="32"/>
    </location>
</feature>
<keyword evidence="2" id="KW-0732">Signal</keyword>
<evidence type="ECO:0000313" key="3">
    <source>
        <dbReference type="EMBL" id="CAN95613.1"/>
    </source>
</evidence>
<evidence type="ECO:0008006" key="5">
    <source>
        <dbReference type="Google" id="ProtNLM"/>
    </source>
</evidence>
<dbReference type="KEGG" id="scl:sce5450"/>
<dbReference type="AlphaFoldDB" id="A9FYF3"/>
<gene>
    <name evidence="3" type="ordered locus">sce5450</name>
</gene>
<sequence length="308" mass="32214">MVWSSWSRRHARKAVLVGAAMARLSLPGSAAAQEAVAPAWDETERREDIVQRRERAALLATHLHDVIRLRSAGKAVPVLVSGIGGASLALSLTVAPAEPPFLAWTAGSAALLAGGIAALAAPEAYRRDTLGAAAQLSQGSFWLGLAFFTDSGLARVTPIALSSGYYVSGLLSGLNLALSDYTPASRLRADHALVATPEWRARLSRAQIASIERDLLATAPAIPSWAIYLPVALGGVAATAPAWDGDLPAERRMLSLTSGLLASVWSLGAMFDPEHPAQSYQRDLRRAGLQVAPSGPDGNAGLTVSGKF</sequence>
<reference evidence="3 4" key="1">
    <citation type="journal article" date="2007" name="Nat. Biotechnol.">
        <title>Complete genome sequence of the myxobacterium Sorangium cellulosum.</title>
        <authorList>
            <person name="Schneiker S."/>
            <person name="Perlova O."/>
            <person name="Kaiser O."/>
            <person name="Gerth K."/>
            <person name="Alici A."/>
            <person name="Altmeyer M.O."/>
            <person name="Bartels D."/>
            <person name="Bekel T."/>
            <person name="Beyer S."/>
            <person name="Bode E."/>
            <person name="Bode H.B."/>
            <person name="Bolten C.J."/>
            <person name="Choudhuri J.V."/>
            <person name="Doss S."/>
            <person name="Elnakady Y.A."/>
            <person name="Frank B."/>
            <person name="Gaigalat L."/>
            <person name="Goesmann A."/>
            <person name="Groeger C."/>
            <person name="Gross F."/>
            <person name="Jelsbak L."/>
            <person name="Jelsbak L."/>
            <person name="Kalinowski J."/>
            <person name="Kegler C."/>
            <person name="Knauber T."/>
            <person name="Konietzny S."/>
            <person name="Kopp M."/>
            <person name="Krause L."/>
            <person name="Krug D."/>
            <person name="Linke B."/>
            <person name="Mahmud T."/>
            <person name="Martinez-Arias R."/>
            <person name="McHardy A.C."/>
            <person name="Merai M."/>
            <person name="Meyer F."/>
            <person name="Mormann S."/>
            <person name="Munoz-Dorado J."/>
            <person name="Perez J."/>
            <person name="Pradella S."/>
            <person name="Rachid S."/>
            <person name="Raddatz G."/>
            <person name="Rosenau F."/>
            <person name="Rueckert C."/>
            <person name="Sasse F."/>
            <person name="Scharfe M."/>
            <person name="Schuster S.C."/>
            <person name="Suen G."/>
            <person name="Treuner-Lange A."/>
            <person name="Velicer G.J."/>
            <person name="Vorholter F.-J."/>
            <person name="Weissman K.J."/>
            <person name="Welch R.D."/>
            <person name="Wenzel S.C."/>
            <person name="Whitworth D.E."/>
            <person name="Wilhelm S."/>
            <person name="Wittmann C."/>
            <person name="Bloecker H."/>
            <person name="Puehler A."/>
            <person name="Mueller R."/>
        </authorList>
    </citation>
    <scope>NUCLEOTIDE SEQUENCE [LARGE SCALE GENOMIC DNA]</scope>
    <source>
        <strain evidence="4">So ce56</strain>
    </source>
</reference>
<feature type="chain" id="PRO_5002738826" description="Secreted protein" evidence="2">
    <location>
        <begin position="33"/>
        <end position="308"/>
    </location>
</feature>
<keyword evidence="1" id="KW-0812">Transmembrane</keyword>
<dbReference type="Proteomes" id="UP000002139">
    <property type="component" value="Chromosome"/>
</dbReference>
<keyword evidence="1" id="KW-1133">Transmembrane helix</keyword>
<organism evidence="3 4">
    <name type="scientific">Sorangium cellulosum (strain So ce56)</name>
    <name type="common">Polyangium cellulosum (strain So ce56)</name>
    <dbReference type="NCBI Taxonomy" id="448385"/>
    <lineage>
        <taxon>Bacteria</taxon>
        <taxon>Pseudomonadati</taxon>
        <taxon>Myxococcota</taxon>
        <taxon>Polyangia</taxon>
        <taxon>Polyangiales</taxon>
        <taxon>Polyangiaceae</taxon>
        <taxon>Sorangium</taxon>
    </lineage>
</organism>
<proteinExistence type="predicted"/>
<evidence type="ECO:0000313" key="4">
    <source>
        <dbReference type="Proteomes" id="UP000002139"/>
    </source>
</evidence>
<keyword evidence="4" id="KW-1185">Reference proteome</keyword>
<evidence type="ECO:0000256" key="1">
    <source>
        <dbReference type="SAM" id="Phobius"/>
    </source>
</evidence>
<accession>A9FYF3</accession>
<dbReference type="EMBL" id="AM746676">
    <property type="protein sequence ID" value="CAN95613.1"/>
    <property type="molecule type" value="Genomic_DNA"/>
</dbReference>